<feature type="region of interest" description="Disordered" evidence="5">
    <location>
        <begin position="192"/>
        <end position="223"/>
    </location>
</feature>
<feature type="compositionally biased region" description="Pro residues" evidence="5">
    <location>
        <begin position="199"/>
        <end position="213"/>
    </location>
</feature>
<feature type="compositionally biased region" description="Pro residues" evidence="5">
    <location>
        <begin position="103"/>
        <end position="114"/>
    </location>
</feature>
<keyword evidence="2" id="KW-0645">Protease</keyword>
<keyword evidence="9" id="KW-1185">Reference proteome</keyword>
<feature type="domain" description="NlpC/P60" evidence="7">
    <location>
        <begin position="229"/>
        <end position="348"/>
    </location>
</feature>
<dbReference type="PATRIC" id="fig|1293598.4.peg.9"/>
<keyword evidence="3 8" id="KW-0378">Hydrolase</keyword>
<reference evidence="8 9" key="1">
    <citation type="journal article" date="2015" name="Genome Announc.">
        <title>Expanding the biotechnology potential of lactobacilli through comparative genomics of 213 strains and associated genera.</title>
        <authorList>
            <person name="Sun Z."/>
            <person name="Harris H.M."/>
            <person name="McCann A."/>
            <person name="Guo C."/>
            <person name="Argimon S."/>
            <person name="Zhang W."/>
            <person name="Yang X."/>
            <person name="Jeffery I.B."/>
            <person name="Cooney J.C."/>
            <person name="Kagawa T.F."/>
            <person name="Liu W."/>
            <person name="Song Y."/>
            <person name="Salvetti E."/>
            <person name="Wrobel A."/>
            <person name="Rasinkangas P."/>
            <person name="Parkhill J."/>
            <person name="Rea M.C."/>
            <person name="O'Sullivan O."/>
            <person name="Ritari J."/>
            <person name="Douillard F.P."/>
            <person name="Paul Ross R."/>
            <person name="Yang R."/>
            <person name="Briner A.E."/>
            <person name="Felis G.E."/>
            <person name="de Vos W.M."/>
            <person name="Barrangou R."/>
            <person name="Klaenhammer T.R."/>
            <person name="Caufield P.W."/>
            <person name="Cui Y."/>
            <person name="Zhang H."/>
            <person name="O'Toole P.W."/>
        </authorList>
    </citation>
    <scope>NUCLEOTIDE SEQUENCE [LARGE SCALE GENOMIC DNA]</scope>
    <source>
        <strain evidence="8 9">DSM 24301</strain>
    </source>
</reference>
<keyword evidence="4" id="KW-0788">Thiol protease</keyword>
<evidence type="ECO:0000256" key="4">
    <source>
        <dbReference type="ARBA" id="ARBA00022807"/>
    </source>
</evidence>
<evidence type="ECO:0000259" key="7">
    <source>
        <dbReference type="PROSITE" id="PS51935"/>
    </source>
</evidence>
<dbReference type="PANTHER" id="PTHR47359:SF3">
    <property type="entry name" value="NLP_P60 DOMAIN-CONTAINING PROTEIN-RELATED"/>
    <property type="match status" value="1"/>
</dbReference>
<dbReference type="PANTHER" id="PTHR47359">
    <property type="entry name" value="PEPTIDOGLYCAN DL-ENDOPEPTIDASE CWLO"/>
    <property type="match status" value="1"/>
</dbReference>
<gene>
    <name evidence="8" type="ORF">IV56_GL000009</name>
</gene>
<dbReference type="Gene3D" id="3.90.1720.10">
    <property type="entry name" value="endopeptidase domain like (from Nostoc punctiforme)"/>
    <property type="match status" value="1"/>
</dbReference>
<evidence type="ECO:0000256" key="2">
    <source>
        <dbReference type="ARBA" id="ARBA00022670"/>
    </source>
</evidence>
<proteinExistence type="inferred from homology"/>
<feature type="signal peptide" evidence="6">
    <location>
        <begin position="1"/>
        <end position="20"/>
    </location>
</feature>
<dbReference type="RefSeq" id="WP_056991738.1">
    <property type="nucleotide sequence ID" value="NZ_JQCE01000001.1"/>
</dbReference>
<dbReference type="STRING" id="1293598.IV56_GL000009"/>
<feature type="chain" id="PRO_5039647220" evidence="6">
    <location>
        <begin position="21"/>
        <end position="348"/>
    </location>
</feature>
<accession>A0A0R2N7A1</accession>
<name>A0A0R2N7A1_9LACO</name>
<dbReference type="GO" id="GO:0006508">
    <property type="term" value="P:proteolysis"/>
    <property type="evidence" value="ECO:0007669"/>
    <property type="project" value="UniProtKB-KW"/>
</dbReference>
<protein>
    <submittedName>
        <fullName evidence="8">Cell wall-associated glycoside hydrolase (NLP P60 protein)</fullName>
    </submittedName>
</protein>
<dbReference type="GO" id="GO:0008234">
    <property type="term" value="F:cysteine-type peptidase activity"/>
    <property type="evidence" value="ECO:0007669"/>
    <property type="project" value="UniProtKB-KW"/>
</dbReference>
<evidence type="ECO:0000313" key="8">
    <source>
        <dbReference type="EMBL" id="KRO18858.1"/>
    </source>
</evidence>
<dbReference type="AlphaFoldDB" id="A0A0R2N7A1"/>
<dbReference type="Proteomes" id="UP000050969">
    <property type="component" value="Unassembled WGS sequence"/>
</dbReference>
<dbReference type="InterPro" id="IPR038765">
    <property type="entry name" value="Papain-like_cys_pep_sf"/>
</dbReference>
<evidence type="ECO:0000313" key="9">
    <source>
        <dbReference type="Proteomes" id="UP000050969"/>
    </source>
</evidence>
<comment type="similarity">
    <text evidence="1">Belongs to the peptidase C40 family.</text>
</comment>
<organism evidence="8 9">
    <name type="scientific">Lacticaseibacillus saniviri JCM 17471 = DSM 24301</name>
    <dbReference type="NCBI Taxonomy" id="1293598"/>
    <lineage>
        <taxon>Bacteria</taxon>
        <taxon>Bacillati</taxon>
        <taxon>Bacillota</taxon>
        <taxon>Bacilli</taxon>
        <taxon>Lactobacillales</taxon>
        <taxon>Lactobacillaceae</taxon>
        <taxon>Lacticaseibacillus</taxon>
    </lineage>
</organism>
<keyword evidence="6" id="KW-0732">Signal</keyword>
<comment type="caution">
    <text evidence="8">The sequence shown here is derived from an EMBL/GenBank/DDBJ whole genome shotgun (WGS) entry which is preliminary data.</text>
</comment>
<evidence type="ECO:0000256" key="5">
    <source>
        <dbReference type="SAM" id="MobiDB-lite"/>
    </source>
</evidence>
<evidence type="ECO:0000256" key="6">
    <source>
        <dbReference type="SAM" id="SignalP"/>
    </source>
</evidence>
<dbReference type="InterPro" id="IPR051794">
    <property type="entry name" value="PG_Endopeptidase_C40"/>
</dbReference>
<dbReference type="Pfam" id="PF00877">
    <property type="entry name" value="NLPC_P60"/>
    <property type="match status" value="1"/>
</dbReference>
<feature type="region of interest" description="Disordered" evidence="5">
    <location>
        <begin position="98"/>
        <end position="123"/>
    </location>
</feature>
<sequence>MGTGTKVLAVTAGVAGVVGAATMVSGHTVAAATGTVSYRAGATTVWASPAFKQAKRYLTFNQSVNVLGSKTVNGSVWYQIGSNEWVPSVYLKVGQAATSTPTPAKPTPAKPAPSQPVQQAPTTSGQIKLQVSYQGGAVTVWKTTAFSGTTGQYLTHGQTVTAVSKTVVNGATWYRLSSGGYVPAQYLKAAGQTTAPSQPAKPAPSQPAKPAPSQPNNNEVAQAPGVANPTAVAAVINLARQQIGKPYAWGGKGPTSFDCSGLMSYVFQNAVGKAIGGWTVPQESSGVRVSISALKPGDLVFWGNAGNTYHVALYVGGGQMIDAPRPGYNVQLTAISPYWAPSFGVRVL</sequence>
<evidence type="ECO:0000256" key="3">
    <source>
        <dbReference type="ARBA" id="ARBA00022801"/>
    </source>
</evidence>
<dbReference type="SUPFAM" id="SSF54001">
    <property type="entry name" value="Cysteine proteinases"/>
    <property type="match status" value="1"/>
</dbReference>
<dbReference type="EMBL" id="JQCE01000001">
    <property type="protein sequence ID" value="KRO18858.1"/>
    <property type="molecule type" value="Genomic_DNA"/>
</dbReference>
<evidence type="ECO:0000256" key="1">
    <source>
        <dbReference type="ARBA" id="ARBA00007074"/>
    </source>
</evidence>
<dbReference type="InterPro" id="IPR000064">
    <property type="entry name" value="NLP_P60_dom"/>
</dbReference>
<dbReference type="PROSITE" id="PS51935">
    <property type="entry name" value="NLPC_P60"/>
    <property type="match status" value="1"/>
</dbReference>